<accession>A0A7Y6A2U3</accession>
<keyword evidence="11" id="KW-1185">Reference proteome</keyword>
<feature type="transmembrane region" description="Helical" evidence="8">
    <location>
        <begin position="27"/>
        <end position="46"/>
    </location>
</feature>
<dbReference type="InterPro" id="IPR004638">
    <property type="entry name" value="EmrB-like"/>
</dbReference>
<reference evidence="10 11" key="1">
    <citation type="submission" date="2020-05" db="EMBL/GenBank/DDBJ databases">
        <title>Genome Sequencing of Type Strains.</title>
        <authorList>
            <person name="Lemaire J.F."/>
            <person name="Inderbitzin P."/>
            <person name="Gregorio O.A."/>
            <person name="Collins S.B."/>
            <person name="Wespe N."/>
            <person name="Knight-Connoni V."/>
        </authorList>
    </citation>
    <scope>NUCLEOTIDE SEQUENCE [LARGE SCALE GENOMIC DNA]</scope>
    <source>
        <strain evidence="10 11">ATCC 25174</strain>
    </source>
</reference>
<keyword evidence="7 8" id="KW-0472">Membrane</keyword>
<dbReference type="EMBL" id="JABMCI010000068">
    <property type="protein sequence ID" value="NUU18731.1"/>
    <property type="molecule type" value="Genomic_DNA"/>
</dbReference>
<comment type="subcellular location">
    <subcellularLocation>
        <location evidence="1">Cell membrane</location>
        <topology evidence="1">Multi-pass membrane protein</topology>
    </subcellularLocation>
</comment>
<feature type="domain" description="Major facilitator superfamily (MFS) profile" evidence="9">
    <location>
        <begin position="1"/>
        <end position="435"/>
    </location>
</feature>
<sequence>MLDSSVVNVAVPVIAEDLGAGLGEVQWVVSGYLLALGLSLAATSYLARRYGTLRVYTVSAVAFVVVSAACALAPSVGALIGLRVAQGLAGAPLVPLALSILLGGAGARRSSVPVSAALVLFLAPALGPTLGGLLLVGGHWQWIFLVNVPIGALGVAALLRVPRGVGSSADPTARFDPAAFAVLATGLVLALFGAVEGTASGWTALESGGSLVAGLALLATYALWAPRRPHPPVDLAMVRDRRAALGLGLQVICSVVAFGTVFLMPVFTESVQGHTAMQTGLTLLPQGVLMGVGTWAGQRLAPRVPLRTLVTGGFVGLAVASLLLLTLELSTPLWVVAAILSGRAVAVGLVTTPLLVAMLAPLTENQLADGNTLFSIVQRVGGSVGVSLLAATVAGATTRALAVDRFHVAGAVLIALAALAAVGSLFLREIGPARHTAELPGGNIAP</sequence>
<keyword evidence="3" id="KW-0813">Transport</keyword>
<feature type="transmembrane region" description="Helical" evidence="8">
    <location>
        <begin position="333"/>
        <end position="359"/>
    </location>
</feature>
<feature type="transmembrane region" description="Helical" evidence="8">
    <location>
        <begin position="142"/>
        <end position="161"/>
    </location>
</feature>
<evidence type="ECO:0000313" key="11">
    <source>
        <dbReference type="Proteomes" id="UP000565724"/>
    </source>
</evidence>
<evidence type="ECO:0000256" key="2">
    <source>
        <dbReference type="ARBA" id="ARBA00008537"/>
    </source>
</evidence>
<feature type="transmembrane region" description="Helical" evidence="8">
    <location>
        <begin position="114"/>
        <end position="136"/>
    </location>
</feature>
<feature type="transmembrane region" description="Helical" evidence="8">
    <location>
        <begin position="173"/>
        <end position="195"/>
    </location>
</feature>
<dbReference type="PANTHER" id="PTHR42718">
    <property type="entry name" value="MAJOR FACILITATOR SUPERFAMILY MULTIDRUG TRANSPORTER MFSC"/>
    <property type="match status" value="1"/>
</dbReference>
<name>A0A7Y6A2U3_9CELL</name>
<feature type="transmembrane region" description="Helical" evidence="8">
    <location>
        <begin position="88"/>
        <end position="107"/>
    </location>
</feature>
<keyword evidence="6 8" id="KW-1133">Transmembrane helix</keyword>
<feature type="transmembrane region" description="Helical" evidence="8">
    <location>
        <begin position="408"/>
        <end position="427"/>
    </location>
</feature>
<dbReference type="Gene3D" id="1.20.1250.20">
    <property type="entry name" value="MFS general substrate transporter like domains"/>
    <property type="match status" value="1"/>
</dbReference>
<evidence type="ECO:0000256" key="5">
    <source>
        <dbReference type="ARBA" id="ARBA00022692"/>
    </source>
</evidence>
<gene>
    <name evidence="10" type="ORF">HP550_15870</name>
</gene>
<dbReference type="SUPFAM" id="SSF103473">
    <property type="entry name" value="MFS general substrate transporter"/>
    <property type="match status" value="1"/>
</dbReference>
<evidence type="ECO:0000256" key="4">
    <source>
        <dbReference type="ARBA" id="ARBA00022475"/>
    </source>
</evidence>
<dbReference type="Pfam" id="PF07690">
    <property type="entry name" value="MFS_1"/>
    <property type="match status" value="1"/>
</dbReference>
<dbReference type="PANTHER" id="PTHR42718:SF9">
    <property type="entry name" value="MAJOR FACILITATOR SUPERFAMILY MULTIDRUG TRANSPORTER MFSC"/>
    <property type="match status" value="1"/>
</dbReference>
<feature type="transmembrane region" description="Helical" evidence="8">
    <location>
        <begin position="309"/>
        <end position="327"/>
    </location>
</feature>
<dbReference type="PROSITE" id="PS50850">
    <property type="entry name" value="MFS"/>
    <property type="match status" value="1"/>
</dbReference>
<evidence type="ECO:0000256" key="1">
    <source>
        <dbReference type="ARBA" id="ARBA00004651"/>
    </source>
</evidence>
<dbReference type="InterPro" id="IPR036259">
    <property type="entry name" value="MFS_trans_sf"/>
</dbReference>
<evidence type="ECO:0000259" key="9">
    <source>
        <dbReference type="PROSITE" id="PS50850"/>
    </source>
</evidence>
<keyword evidence="5 8" id="KW-0812">Transmembrane</keyword>
<protein>
    <submittedName>
        <fullName evidence="10">DHA2 family efflux MFS transporter permease subunit</fullName>
    </submittedName>
</protein>
<evidence type="ECO:0000313" key="10">
    <source>
        <dbReference type="EMBL" id="NUU18731.1"/>
    </source>
</evidence>
<dbReference type="GO" id="GO:0022857">
    <property type="term" value="F:transmembrane transporter activity"/>
    <property type="evidence" value="ECO:0007669"/>
    <property type="project" value="InterPro"/>
</dbReference>
<evidence type="ECO:0000256" key="6">
    <source>
        <dbReference type="ARBA" id="ARBA00022989"/>
    </source>
</evidence>
<dbReference type="Proteomes" id="UP000565724">
    <property type="component" value="Unassembled WGS sequence"/>
</dbReference>
<feature type="transmembrane region" description="Helical" evidence="8">
    <location>
        <begin position="245"/>
        <end position="267"/>
    </location>
</feature>
<evidence type="ECO:0000256" key="3">
    <source>
        <dbReference type="ARBA" id="ARBA00022448"/>
    </source>
</evidence>
<comment type="similarity">
    <text evidence="2">Belongs to the major facilitator superfamily. EmrB family.</text>
</comment>
<evidence type="ECO:0000256" key="8">
    <source>
        <dbReference type="SAM" id="Phobius"/>
    </source>
</evidence>
<keyword evidence="4" id="KW-1003">Cell membrane</keyword>
<dbReference type="Gene3D" id="1.20.1720.10">
    <property type="entry name" value="Multidrug resistance protein D"/>
    <property type="match status" value="1"/>
</dbReference>
<dbReference type="InterPro" id="IPR020846">
    <property type="entry name" value="MFS_dom"/>
</dbReference>
<dbReference type="InterPro" id="IPR011701">
    <property type="entry name" value="MFS"/>
</dbReference>
<organism evidence="10 11">
    <name type="scientific">Cellulomonas humilata</name>
    <dbReference type="NCBI Taxonomy" id="144055"/>
    <lineage>
        <taxon>Bacteria</taxon>
        <taxon>Bacillati</taxon>
        <taxon>Actinomycetota</taxon>
        <taxon>Actinomycetes</taxon>
        <taxon>Micrococcales</taxon>
        <taxon>Cellulomonadaceae</taxon>
        <taxon>Cellulomonas</taxon>
    </lineage>
</organism>
<feature type="transmembrane region" description="Helical" evidence="8">
    <location>
        <begin position="380"/>
        <end position="402"/>
    </location>
</feature>
<evidence type="ECO:0000256" key="7">
    <source>
        <dbReference type="ARBA" id="ARBA00023136"/>
    </source>
</evidence>
<proteinExistence type="inferred from homology"/>
<feature type="transmembrane region" description="Helical" evidence="8">
    <location>
        <begin position="58"/>
        <end position="82"/>
    </location>
</feature>
<dbReference type="NCBIfam" id="TIGR00711">
    <property type="entry name" value="efflux_EmrB"/>
    <property type="match status" value="1"/>
</dbReference>
<dbReference type="AlphaFoldDB" id="A0A7Y6A2U3"/>
<dbReference type="GO" id="GO:0005886">
    <property type="term" value="C:plasma membrane"/>
    <property type="evidence" value="ECO:0007669"/>
    <property type="project" value="UniProtKB-SubCell"/>
</dbReference>
<feature type="transmembrane region" description="Helical" evidence="8">
    <location>
        <begin position="207"/>
        <end position="224"/>
    </location>
</feature>
<comment type="caution">
    <text evidence="10">The sequence shown here is derived from an EMBL/GenBank/DDBJ whole genome shotgun (WGS) entry which is preliminary data.</text>
</comment>